<evidence type="ECO:0000256" key="1">
    <source>
        <dbReference type="SAM" id="MobiDB-lite"/>
    </source>
</evidence>
<accession>A0A0R1U0L0</accession>
<feature type="transmembrane region" description="Helical" evidence="2">
    <location>
        <begin position="79"/>
        <end position="101"/>
    </location>
</feature>
<evidence type="ECO:0000256" key="2">
    <source>
        <dbReference type="SAM" id="Phobius"/>
    </source>
</evidence>
<dbReference type="RefSeq" id="WP_023860041.1">
    <property type="nucleotide sequence ID" value="NZ_AZFH01000009.1"/>
</dbReference>
<feature type="transmembrane region" description="Helical" evidence="2">
    <location>
        <begin position="108"/>
        <end position="126"/>
    </location>
</feature>
<feature type="transmembrane region" description="Helical" evidence="2">
    <location>
        <begin position="132"/>
        <end position="155"/>
    </location>
</feature>
<feature type="transmembrane region" description="Helical" evidence="2">
    <location>
        <begin position="38"/>
        <end position="59"/>
    </location>
</feature>
<name>A0A0R1U0L0_9LACO</name>
<protein>
    <recommendedName>
        <fullName evidence="5">DUF805 domain-containing protein</fullName>
    </recommendedName>
</protein>
<feature type="region of interest" description="Disordered" evidence="1">
    <location>
        <begin position="172"/>
        <end position="210"/>
    </location>
</feature>
<evidence type="ECO:0000313" key="3">
    <source>
        <dbReference type="EMBL" id="KRL84418.1"/>
    </source>
</evidence>
<keyword evidence="2" id="KW-1133">Transmembrane helix</keyword>
<dbReference type="Proteomes" id="UP000051048">
    <property type="component" value="Unassembled WGS sequence"/>
</dbReference>
<dbReference type="STRING" id="1423740.FC36_GL000174"/>
<dbReference type="EMBL" id="AZFH01000009">
    <property type="protein sequence ID" value="KRL84418.1"/>
    <property type="molecule type" value="Genomic_DNA"/>
</dbReference>
<dbReference type="InterPro" id="IPR008523">
    <property type="entry name" value="DUF805"/>
</dbReference>
<gene>
    <name evidence="3" type="ORF">FC36_GL000174</name>
</gene>
<keyword evidence="2" id="KW-0812">Transmembrane</keyword>
<comment type="caution">
    <text evidence="3">The sequence shown here is derived from an EMBL/GenBank/DDBJ whole genome shotgun (WGS) entry which is preliminary data.</text>
</comment>
<organism evidence="3 4">
    <name type="scientific">Ligilactobacillus equi DSM 15833 = JCM 10991</name>
    <dbReference type="NCBI Taxonomy" id="1423740"/>
    <lineage>
        <taxon>Bacteria</taxon>
        <taxon>Bacillati</taxon>
        <taxon>Bacillota</taxon>
        <taxon>Bacilli</taxon>
        <taxon>Lactobacillales</taxon>
        <taxon>Lactobacillaceae</taxon>
        <taxon>Ligilactobacillus</taxon>
    </lineage>
</organism>
<reference evidence="3 4" key="1">
    <citation type="journal article" date="2015" name="Genome Announc.">
        <title>Expanding the biotechnology potential of lactobacilli through comparative genomics of 213 strains and associated genera.</title>
        <authorList>
            <person name="Sun Z."/>
            <person name="Harris H.M."/>
            <person name="McCann A."/>
            <person name="Guo C."/>
            <person name="Argimon S."/>
            <person name="Zhang W."/>
            <person name="Yang X."/>
            <person name="Jeffery I.B."/>
            <person name="Cooney J.C."/>
            <person name="Kagawa T.F."/>
            <person name="Liu W."/>
            <person name="Song Y."/>
            <person name="Salvetti E."/>
            <person name="Wrobel A."/>
            <person name="Rasinkangas P."/>
            <person name="Parkhill J."/>
            <person name="Rea M.C."/>
            <person name="O'Sullivan O."/>
            <person name="Ritari J."/>
            <person name="Douillard F.P."/>
            <person name="Paul Ross R."/>
            <person name="Yang R."/>
            <person name="Briner A.E."/>
            <person name="Felis G.E."/>
            <person name="de Vos W.M."/>
            <person name="Barrangou R."/>
            <person name="Klaenhammer T.R."/>
            <person name="Caufield P.W."/>
            <person name="Cui Y."/>
            <person name="Zhang H."/>
            <person name="O'Toole P.W."/>
        </authorList>
    </citation>
    <scope>NUCLEOTIDE SEQUENCE [LARGE SCALE GENOMIC DNA]</scope>
    <source>
        <strain evidence="3 4">DSM 15833</strain>
    </source>
</reference>
<evidence type="ECO:0008006" key="5">
    <source>
        <dbReference type="Google" id="ProtNLM"/>
    </source>
</evidence>
<dbReference type="PATRIC" id="fig|1423740.3.peg.187"/>
<evidence type="ECO:0000313" key="4">
    <source>
        <dbReference type="Proteomes" id="UP000051048"/>
    </source>
</evidence>
<dbReference type="GO" id="GO:0016020">
    <property type="term" value="C:membrane"/>
    <property type="evidence" value="ECO:0007669"/>
    <property type="project" value="InterPro"/>
</dbReference>
<dbReference type="AlphaFoldDB" id="A0A0R1U0L0"/>
<dbReference type="OrthoDB" id="2285053at2"/>
<keyword evidence="2" id="KW-0472">Membrane</keyword>
<proteinExistence type="predicted"/>
<sequence>MINEKGKITFKQAWVDFWKGYVDFGGRSTRAGYWWIQLLIYLLMFVLLLVFGVQFVSLLGVWAATSFGGALAGFASGMMFWLILVGIIGVIILLPSIALWIRRLRDAGLTNWAIAILVLIEALLSFRDSTTILTSLIIVIFFVITLLPSDALAVARANSSVITQFLFRSSPVVDTETEKQEPQGSFDSESAKSDNSENSVFNEDDDNQKE</sequence>
<dbReference type="Pfam" id="PF05656">
    <property type="entry name" value="DUF805"/>
    <property type="match status" value="1"/>
</dbReference>